<name>A0A1H6VTQ2_9RHOB</name>
<keyword evidence="1" id="KW-1133">Transmembrane helix</keyword>
<evidence type="ECO:0000256" key="1">
    <source>
        <dbReference type="SAM" id="Phobius"/>
    </source>
</evidence>
<feature type="transmembrane region" description="Helical" evidence="1">
    <location>
        <begin position="333"/>
        <end position="350"/>
    </location>
</feature>
<dbReference type="EMBL" id="FNYD01000003">
    <property type="protein sequence ID" value="SEJ08003.1"/>
    <property type="molecule type" value="Genomic_DNA"/>
</dbReference>
<protein>
    <submittedName>
        <fullName evidence="2">Hydrogenase/urease accessory protein HupE</fullName>
    </submittedName>
</protein>
<organism evidence="2 3">
    <name type="scientific">Cribrihabitans marinus</name>
    <dbReference type="NCBI Taxonomy" id="1227549"/>
    <lineage>
        <taxon>Bacteria</taxon>
        <taxon>Pseudomonadati</taxon>
        <taxon>Pseudomonadota</taxon>
        <taxon>Alphaproteobacteria</taxon>
        <taxon>Rhodobacterales</taxon>
        <taxon>Paracoccaceae</taxon>
        <taxon>Cribrihabitans</taxon>
    </lineage>
</organism>
<dbReference type="InterPro" id="IPR032809">
    <property type="entry name" value="Put_HupE_UreJ"/>
</dbReference>
<dbReference type="AlphaFoldDB" id="A0A1H6VTQ2"/>
<dbReference type="STRING" id="1227549.SAMN05444007_103281"/>
<dbReference type="Proteomes" id="UP000199379">
    <property type="component" value="Unassembled WGS sequence"/>
</dbReference>
<keyword evidence="1" id="KW-0812">Transmembrane</keyword>
<accession>A0A1H6VTQ2</accession>
<keyword evidence="3" id="KW-1185">Reference proteome</keyword>
<feature type="transmembrane region" description="Helical" evidence="1">
    <location>
        <begin position="296"/>
        <end position="321"/>
    </location>
</feature>
<feature type="transmembrane region" description="Helical" evidence="1">
    <location>
        <begin position="266"/>
        <end position="284"/>
    </location>
</feature>
<keyword evidence="1" id="KW-0472">Membrane</keyword>
<proteinExistence type="predicted"/>
<dbReference type="Pfam" id="PF13795">
    <property type="entry name" value="HupE_UreJ_2"/>
    <property type="match status" value="1"/>
</dbReference>
<evidence type="ECO:0000313" key="3">
    <source>
        <dbReference type="Proteomes" id="UP000199379"/>
    </source>
</evidence>
<reference evidence="2 3" key="1">
    <citation type="submission" date="2016-10" db="EMBL/GenBank/DDBJ databases">
        <authorList>
            <person name="de Groot N.N."/>
        </authorList>
    </citation>
    <scope>NUCLEOTIDE SEQUENCE [LARGE SCALE GENOMIC DNA]</scope>
    <source>
        <strain evidence="2 3">DSM 29340</strain>
    </source>
</reference>
<feature type="transmembrane region" description="Helical" evidence="1">
    <location>
        <begin position="209"/>
        <end position="232"/>
    </location>
</feature>
<evidence type="ECO:0000313" key="2">
    <source>
        <dbReference type="EMBL" id="SEJ08003.1"/>
    </source>
</evidence>
<gene>
    <name evidence="2" type="ORF">SAMN05444007_103281</name>
</gene>
<sequence length="356" mass="38244">MGPAAAHEVTPTIGDFSVEDGTLRLELRMNVEAFLAGIDLDGLDDTDEAAESPDYDALRKLDAPRLQPRIRAFALDWLDRLDVQAGGPVALSYEGASIPVVGNADLPRASTLLFTGPVPPGARALSLTWPDGAGALVLRQQGVEEPYTGYINGGETSPEIALAGGAAKTGWETFVDYIPVGFDHILPKGLDHILFVLGLFFLSPRLRPLIWQISAFTLAHTVTLALGALGVVRVDPGIVEPLIAASITFVALENVFARRLHAWRPLVVFGFGLLHGLGFASVLGEFGLPDAQFLPALIGFNIGVELGQLAVIALAFLSVGFWFRNKWWYRGRIAIPASVTIALIGAYWVVERTMLA</sequence>